<name>A0A1R1YC93_9FUNG</name>
<protein>
    <submittedName>
        <fullName evidence="3">Uncharacterized protein</fullName>
    </submittedName>
</protein>
<feature type="region of interest" description="Disordered" evidence="1">
    <location>
        <begin position="1"/>
        <end position="27"/>
    </location>
</feature>
<accession>A0A1R1YC93</accession>
<organism evidence="3 4">
    <name type="scientific">Smittium culicis</name>
    <dbReference type="NCBI Taxonomy" id="133412"/>
    <lineage>
        <taxon>Eukaryota</taxon>
        <taxon>Fungi</taxon>
        <taxon>Fungi incertae sedis</taxon>
        <taxon>Zoopagomycota</taxon>
        <taxon>Kickxellomycotina</taxon>
        <taxon>Harpellomycetes</taxon>
        <taxon>Harpellales</taxon>
        <taxon>Legeriomycetaceae</taxon>
        <taxon>Smittium</taxon>
    </lineage>
</organism>
<feature type="compositionally biased region" description="Low complexity" evidence="1">
    <location>
        <begin position="239"/>
        <end position="283"/>
    </location>
</feature>
<sequence length="298" mass="32841">MSVPKAFSPVPSNSLNSSHKSKRASISNYQFLPSTSTRSNVRSAFQPNDNYNPHYLLQLVPNSSVPNIAAPQPRNPCSLKRTLTSVNPLLYNNPSSSNLPPSPPSAPILLTRSTSLIGTSSFSSSKNLSPQQLELQQQKQTQKQDQTKHLPDSVVDQDEELAARLELAEIFSNFYRKRKPHTTTITSPINCFAQSRHSQSNTDIHNQRLRSPVTRTGNNLYKDAFFCKRVSANSHSFSFSSSSASLPSTNPPNNCNKNNKCISSTNNTHLKLSSSSRSDSPSSNGPRNVSLNSHELVF</sequence>
<proteinExistence type="predicted"/>
<dbReference type="OrthoDB" id="5667240at2759"/>
<keyword evidence="4" id="KW-1185">Reference proteome</keyword>
<gene>
    <name evidence="3" type="ORF">AYI70_g1520</name>
    <name evidence="2" type="ORF">AYI70_g6075</name>
</gene>
<evidence type="ECO:0000313" key="2">
    <source>
        <dbReference type="EMBL" id="OMJ17281.1"/>
    </source>
</evidence>
<dbReference type="EMBL" id="LSSN01000325">
    <property type="protein sequence ID" value="OMJ24534.1"/>
    <property type="molecule type" value="Genomic_DNA"/>
</dbReference>
<evidence type="ECO:0000313" key="3">
    <source>
        <dbReference type="EMBL" id="OMJ24534.1"/>
    </source>
</evidence>
<reference evidence="3 4" key="1">
    <citation type="submission" date="2017-01" db="EMBL/GenBank/DDBJ databases">
        <authorList>
            <person name="Mah S.A."/>
            <person name="Swanson W.J."/>
            <person name="Moy G.W."/>
            <person name="Vacquier V.D."/>
        </authorList>
    </citation>
    <scope>NUCLEOTIDE SEQUENCE [LARGE SCALE GENOMIC DNA]</scope>
    <source>
        <strain evidence="3 4">GSMNP</strain>
    </source>
</reference>
<dbReference type="EMBL" id="LSSN01002092">
    <property type="protein sequence ID" value="OMJ17281.1"/>
    <property type="molecule type" value="Genomic_DNA"/>
</dbReference>
<feature type="region of interest" description="Disordered" evidence="1">
    <location>
        <begin position="239"/>
        <end position="298"/>
    </location>
</feature>
<evidence type="ECO:0000256" key="1">
    <source>
        <dbReference type="SAM" id="MobiDB-lite"/>
    </source>
</evidence>
<feature type="compositionally biased region" description="Polar residues" evidence="1">
    <location>
        <begin position="284"/>
        <end position="298"/>
    </location>
</feature>
<dbReference type="AlphaFoldDB" id="A0A1R1YC93"/>
<comment type="caution">
    <text evidence="3">The sequence shown here is derived from an EMBL/GenBank/DDBJ whole genome shotgun (WGS) entry which is preliminary data.</text>
</comment>
<feature type="compositionally biased region" description="Polar residues" evidence="1">
    <location>
        <begin position="10"/>
        <end position="27"/>
    </location>
</feature>
<dbReference type="Proteomes" id="UP000187283">
    <property type="component" value="Unassembled WGS sequence"/>
</dbReference>
<evidence type="ECO:0000313" key="4">
    <source>
        <dbReference type="Proteomes" id="UP000187283"/>
    </source>
</evidence>